<protein>
    <submittedName>
        <fullName evidence="6">Alpha-mannosidase</fullName>
    </submittedName>
</protein>
<dbReference type="InterPro" id="IPR011330">
    <property type="entry name" value="Glyco_hydro/deAcase_b/a-brl"/>
</dbReference>
<dbReference type="Pfam" id="PF18438">
    <property type="entry name" value="Glyco_hydro_38"/>
    <property type="match status" value="1"/>
</dbReference>
<reference evidence="6 7" key="1">
    <citation type="submission" date="2019-06" db="EMBL/GenBank/DDBJ databases">
        <title>Saccharibacillus brassicae sp. nov., an endophytic bacterium isolated from Chinese cabbage seeds (Brassica pekinensis).</title>
        <authorList>
            <person name="Jiang L."/>
            <person name="Lee J."/>
            <person name="Kim S.W."/>
        </authorList>
    </citation>
    <scope>NUCLEOTIDE SEQUENCE [LARGE SCALE GENOMIC DNA]</scope>
    <source>
        <strain evidence="7">KCTC 43072 / ATSA2</strain>
    </source>
</reference>
<sequence>MTRKTAHIISHTHWDREWYLPYESHHLRLTTLMNQLLDTLEQDERYRYFHLDGQTIIIDDYLQIYPDQRDRLAKLIRDQKIIIGPWYVLQDEFLTSSEANVRNLLIGHREAARWGPVSKLGYFPDSFGNMGQAPQLLKQADIEAAVFGRGVKPTGFDNQVSDAPGEYESPYSEMNWESPDGSSVVGVLFANWYSNGNEVPVGEDEARAYWQRKLTDAEKYASTPELLFMNGCDHQPIQTDLGDAIETASALYPDVDFVHSTFDRYLEALARHNREEWVTVHGELRSTRTDGWGTLVNTASARVYLKQLNQTGQTILEKGAEPLAVMAKLAAGQPYPHEPLAYTWKTLMQNHPHDSICGCSVDEVHREMVTRFDKSRHMAEALIDESLGAIGAAIGTDTVEAWPENARPVALFNTTGWTRSGVVTVEVQAARTDFREGPSPHGIAEQLDALPLGPGRVVDPQGRFVAARIEDLGAQFGYDLPDDGFRVPYMARTFRLTFEAADVPALGYKLYAWVPEADGGSAYGEAAGAVSTNREAAGQPNESEAEEVVSTPQGMENQFLAVRFAENGSYTLTDKVTGRRYDNLGLYENCGDIGNEYVFRQPEGDRMLTTESLQASIALVEDEAYRVTYEIVHEWEIPVGAEDRFEDEKRKLVPFLKRQAGRSAKTTLLKLTTRVSLDRSGRGVRVSVSLDNRARDHRLRVLLPTGLRTETVLADSIFEAAERDIVPAPEWINPSNAQHQQAFVSLSDGTHGLTVANKGLNEYEVLQGGTGTIAVTLLRSVSELGDWGVFETPEAQCLGEHTLEYAVCPHAGDVIESGAFAQAYQYQTPWFHRALARQSGPLPAEYRLLSWSGEHLALSALKLSEEHEDVIVRWYNLSGRETALAFQPNFAVGGVYGSDILERRHEPAAQSGEDAAVESSANGSRIEAAVGAAKIVTFALEPFVRE</sequence>
<dbReference type="GO" id="GO:0030246">
    <property type="term" value="F:carbohydrate binding"/>
    <property type="evidence" value="ECO:0007669"/>
    <property type="project" value="InterPro"/>
</dbReference>
<dbReference type="Gene3D" id="2.70.98.30">
    <property type="entry name" value="Golgi alpha-mannosidase II, domain 4"/>
    <property type="match status" value="1"/>
</dbReference>
<keyword evidence="4" id="KW-0326">Glycosidase</keyword>
<dbReference type="AlphaFoldDB" id="A0A4Y6UY42"/>
<dbReference type="Pfam" id="PF09261">
    <property type="entry name" value="Alpha-mann_mid"/>
    <property type="match status" value="1"/>
</dbReference>
<dbReference type="PANTHER" id="PTHR46017">
    <property type="entry name" value="ALPHA-MANNOSIDASE 2C1"/>
    <property type="match status" value="1"/>
</dbReference>
<dbReference type="Pfam" id="PF17677">
    <property type="entry name" value="Glyco_hydro38C2"/>
    <property type="match status" value="1"/>
</dbReference>
<dbReference type="GO" id="GO:0046872">
    <property type="term" value="F:metal ion binding"/>
    <property type="evidence" value="ECO:0007669"/>
    <property type="project" value="UniProtKB-KW"/>
</dbReference>
<dbReference type="SUPFAM" id="SSF88688">
    <property type="entry name" value="Families 57/38 glycoside transferase middle domain"/>
    <property type="match status" value="1"/>
</dbReference>
<keyword evidence="3" id="KW-0378">Hydrolase</keyword>
<dbReference type="OrthoDB" id="9764050at2"/>
<dbReference type="CDD" id="cd10814">
    <property type="entry name" value="GH38N_AMII_SpGH38_like"/>
    <property type="match status" value="1"/>
</dbReference>
<gene>
    <name evidence="6" type="ORF">FFV09_10985</name>
</gene>
<dbReference type="RefSeq" id="WP_141447871.1">
    <property type="nucleotide sequence ID" value="NZ_CP041217.1"/>
</dbReference>
<evidence type="ECO:0000313" key="7">
    <source>
        <dbReference type="Proteomes" id="UP000316968"/>
    </source>
</evidence>
<dbReference type="InterPro" id="IPR011682">
    <property type="entry name" value="Glyco_hydro_38_C"/>
</dbReference>
<dbReference type="InterPro" id="IPR037094">
    <property type="entry name" value="Glyco_hydro_38_cen_sf"/>
</dbReference>
<evidence type="ECO:0000313" key="6">
    <source>
        <dbReference type="EMBL" id="QDH21326.1"/>
    </source>
</evidence>
<dbReference type="GO" id="GO:0009313">
    <property type="term" value="P:oligosaccharide catabolic process"/>
    <property type="evidence" value="ECO:0007669"/>
    <property type="project" value="TreeGrafter"/>
</dbReference>
<dbReference type="Pfam" id="PF07748">
    <property type="entry name" value="Glyco_hydro_38C"/>
    <property type="match status" value="1"/>
</dbReference>
<dbReference type="InterPro" id="IPR028995">
    <property type="entry name" value="Glyco_hydro_57/38_cen_sf"/>
</dbReference>
<dbReference type="Gene3D" id="1.20.1270.50">
    <property type="entry name" value="Glycoside hydrolase family 38, central domain"/>
    <property type="match status" value="1"/>
</dbReference>
<dbReference type="InterPro" id="IPR015341">
    <property type="entry name" value="Glyco_hydro_38_cen"/>
</dbReference>
<feature type="domain" description="Glycoside hydrolase family 38 central" evidence="5">
    <location>
        <begin position="298"/>
        <end position="372"/>
    </location>
</feature>
<dbReference type="EMBL" id="CP041217">
    <property type="protein sequence ID" value="QDH21326.1"/>
    <property type="molecule type" value="Genomic_DNA"/>
</dbReference>
<name>A0A4Y6UY42_SACBS</name>
<dbReference type="Gene3D" id="3.20.110.10">
    <property type="entry name" value="Glycoside hydrolase 38, N terminal domain"/>
    <property type="match status" value="1"/>
</dbReference>
<evidence type="ECO:0000256" key="3">
    <source>
        <dbReference type="ARBA" id="ARBA00022801"/>
    </source>
</evidence>
<keyword evidence="7" id="KW-1185">Reference proteome</keyword>
<evidence type="ECO:0000259" key="5">
    <source>
        <dbReference type="SMART" id="SM00872"/>
    </source>
</evidence>
<dbReference type="Pfam" id="PF01074">
    <property type="entry name" value="Glyco_hydro_38N"/>
    <property type="match status" value="1"/>
</dbReference>
<organism evidence="6 7">
    <name type="scientific">Saccharibacillus brassicae</name>
    <dbReference type="NCBI Taxonomy" id="2583377"/>
    <lineage>
        <taxon>Bacteria</taxon>
        <taxon>Bacillati</taxon>
        <taxon>Bacillota</taxon>
        <taxon>Bacilli</taxon>
        <taxon>Bacillales</taxon>
        <taxon>Paenibacillaceae</taxon>
        <taxon>Saccharibacillus</taxon>
    </lineage>
</organism>
<dbReference type="InterPro" id="IPR027291">
    <property type="entry name" value="Glyco_hydro_38_N_sf"/>
</dbReference>
<dbReference type="InterPro" id="IPR041147">
    <property type="entry name" value="GH38_C"/>
</dbReference>
<dbReference type="GO" id="GO:0006013">
    <property type="term" value="P:mannose metabolic process"/>
    <property type="evidence" value="ECO:0007669"/>
    <property type="project" value="InterPro"/>
</dbReference>
<dbReference type="PANTHER" id="PTHR46017:SF2">
    <property type="entry name" value="MANNOSYLGLYCERATE HYDROLASE"/>
    <property type="match status" value="1"/>
</dbReference>
<dbReference type="KEGG" id="saca:FFV09_10985"/>
<dbReference type="SMART" id="SM00872">
    <property type="entry name" value="Alpha-mann_mid"/>
    <property type="match status" value="1"/>
</dbReference>
<dbReference type="Proteomes" id="UP000316968">
    <property type="component" value="Chromosome"/>
</dbReference>
<dbReference type="InterPro" id="IPR041509">
    <property type="entry name" value="GH38_beta-1"/>
</dbReference>
<dbReference type="GO" id="GO:0004559">
    <property type="term" value="F:alpha-mannosidase activity"/>
    <property type="evidence" value="ECO:0007669"/>
    <property type="project" value="InterPro"/>
</dbReference>
<accession>A0A4Y6UY42</accession>
<dbReference type="InterPro" id="IPR011013">
    <property type="entry name" value="Gal_mutarotase_sf_dom"/>
</dbReference>
<dbReference type="SUPFAM" id="SSF88713">
    <property type="entry name" value="Glycoside hydrolase/deacetylase"/>
    <property type="match status" value="1"/>
</dbReference>
<dbReference type="SUPFAM" id="SSF74650">
    <property type="entry name" value="Galactose mutarotase-like"/>
    <property type="match status" value="1"/>
</dbReference>
<evidence type="ECO:0000256" key="1">
    <source>
        <dbReference type="ARBA" id="ARBA00009792"/>
    </source>
</evidence>
<dbReference type="Gene3D" id="2.60.40.2210">
    <property type="match status" value="1"/>
</dbReference>
<dbReference type="Gene3D" id="2.60.40.2220">
    <property type="match status" value="1"/>
</dbReference>
<evidence type="ECO:0000256" key="4">
    <source>
        <dbReference type="ARBA" id="ARBA00023295"/>
    </source>
</evidence>
<evidence type="ECO:0000256" key="2">
    <source>
        <dbReference type="ARBA" id="ARBA00022723"/>
    </source>
</evidence>
<comment type="similarity">
    <text evidence="1">Belongs to the glycosyl hydrolase 38 family.</text>
</comment>
<dbReference type="InterPro" id="IPR000602">
    <property type="entry name" value="Glyco_hydro_38_N"/>
</dbReference>
<keyword evidence="2" id="KW-0479">Metal-binding</keyword>
<proteinExistence type="inferred from homology"/>